<organism evidence="2 3">
    <name type="scientific">Geoalkalibacter subterraneus</name>
    <dbReference type="NCBI Taxonomy" id="483547"/>
    <lineage>
        <taxon>Bacteria</taxon>
        <taxon>Pseudomonadati</taxon>
        <taxon>Thermodesulfobacteriota</taxon>
        <taxon>Desulfuromonadia</taxon>
        <taxon>Desulfuromonadales</taxon>
        <taxon>Geoalkalibacteraceae</taxon>
        <taxon>Geoalkalibacter</taxon>
    </lineage>
</organism>
<keyword evidence="1" id="KW-0472">Membrane</keyword>
<evidence type="ECO:0000256" key="1">
    <source>
        <dbReference type="SAM" id="Phobius"/>
    </source>
</evidence>
<feature type="transmembrane region" description="Helical" evidence="1">
    <location>
        <begin position="34"/>
        <end position="55"/>
    </location>
</feature>
<keyword evidence="1" id="KW-0812">Transmembrane</keyword>
<keyword evidence="1" id="KW-1133">Transmembrane helix</keyword>
<evidence type="ECO:0000313" key="3">
    <source>
        <dbReference type="Proteomes" id="UP000035036"/>
    </source>
</evidence>
<evidence type="ECO:0000313" key="2">
    <source>
        <dbReference type="EMBL" id="AJF06607.1"/>
    </source>
</evidence>
<dbReference type="EMBL" id="CP010311">
    <property type="protein sequence ID" value="AJF06607.1"/>
    <property type="molecule type" value="Genomic_DNA"/>
</dbReference>
<dbReference type="RefSeq" id="WP_040200310.1">
    <property type="nucleotide sequence ID" value="NZ_CP010311.1"/>
</dbReference>
<accession>A0A0B5FEQ9</accession>
<keyword evidence="3" id="KW-1185">Reference proteome</keyword>
<dbReference type="KEGG" id="gsb:GSUB_08680"/>
<reference evidence="2 3" key="1">
    <citation type="journal article" date="2015" name="Genome Announc.">
        <title>Genomes of Geoalkalibacter ferrihydriticus Z-0531T and Geoalkalibacter subterraneus Red1T, Two Haloalkaliphilic Metal-Reducing Deltaproteobacteria.</title>
        <authorList>
            <person name="Badalamenti J.P."/>
            <person name="Krajmalnik-Brown R."/>
            <person name="Torres C.I."/>
            <person name="Bond D.R."/>
        </authorList>
    </citation>
    <scope>NUCLEOTIDE SEQUENCE [LARGE SCALE GENOMIC DNA]</scope>
    <source>
        <strain evidence="2 3">Red1</strain>
    </source>
</reference>
<dbReference type="OrthoDB" id="5296797at2"/>
<gene>
    <name evidence="2" type="ORF">GSUB_08680</name>
</gene>
<sequence length="62" mass="7066">MENRQEVVVTDIKMPFMSMVVFMIKWAIASIPAFMLLSILFSIFAMIFGGFMGGFHHMGRGF</sequence>
<dbReference type="AlphaFoldDB" id="A0A0B5FEQ9"/>
<protein>
    <submittedName>
        <fullName evidence="2">Uncharacterized protein</fullName>
    </submittedName>
</protein>
<proteinExistence type="predicted"/>
<dbReference type="HOGENOM" id="CLU_200307_1_0_7"/>
<dbReference type="Proteomes" id="UP000035036">
    <property type="component" value="Chromosome"/>
</dbReference>
<name>A0A0B5FEQ9_9BACT</name>